<name>A0A8X7CS31_9ARAC</name>
<comment type="caution">
    <text evidence="2">The sequence shown here is derived from an EMBL/GenBank/DDBJ whole genome shotgun (WGS) entry which is preliminary data.</text>
</comment>
<reference evidence="2" key="1">
    <citation type="submission" date="2020-08" db="EMBL/GenBank/DDBJ databases">
        <title>Multicomponent nature underlies the extraordinary mechanical properties of spider dragline silk.</title>
        <authorList>
            <person name="Kono N."/>
            <person name="Nakamura H."/>
            <person name="Mori M."/>
            <person name="Yoshida Y."/>
            <person name="Ohtoshi R."/>
            <person name="Malay A.D."/>
            <person name="Moran D.A.P."/>
            <person name="Tomita M."/>
            <person name="Numata K."/>
            <person name="Arakawa K."/>
        </authorList>
    </citation>
    <scope>NUCLEOTIDE SEQUENCE</scope>
</reference>
<feature type="compositionally biased region" description="Basic and acidic residues" evidence="1">
    <location>
        <begin position="98"/>
        <end position="116"/>
    </location>
</feature>
<sequence>MFPESPRRRPFRNMPKFSPGWPQVPDLFGKQRFFRNDGPGRGRWDRGGRSGSDGREVGLDRGSIVLDRRRDWTERSRRRSGRESSVGLRRHGSARSGPRSDGRDEAGADRGGDGQKSEPGTEDWSESELADGVDLVDGSWTRPSIVLDRRRLDRGGVGGWAGSRPSHSPPG</sequence>
<evidence type="ECO:0000256" key="1">
    <source>
        <dbReference type="SAM" id="MobiDB-lite"/>
    </source>
</evidence>
<proteinExistence type="predicted"/>
<dbReference type="AlphaFoldDB" id="A0A8X7CS31"/>
<dbReference type="EMBL" id="BMAV01020816">
    <property type="protein sequence ID" value="GFY74557.1"/>
    <property type="molecule type" value="Genomic_DNA"/>
</dbReference>
<organism evidence="2 3">
    <name type="scientific">Trichonephila inaurata madagascariensis</name>
    <dbReference type="NCBI Taxonomy" id="2747483"/>
    <lineage>
        <taxon>Eukaryota</taxon>
        <taxon>Metazoa</taxon>
        <taxon>Ecdysozoa</taxon>
        <taxon>Arthropoda</taxon>
        <taxon>Chelicerata</taxon>
        <taxon>Arachnida</taxon>
        <taxon>Araneae</taxon>
        <taxon>Araneomorphae</taxon>
        <taxon>Entelegynae</taxon>
        <taxon>Araneoidea</taxon>
        <taxon>Nephilidae</taxon>
        <taxon>Trichonephila</taxon>
        <taxon>Trichonephila inaurata</taxon>
    </lineage>
</organism>
<dbReference type="Proteomes" id="UP000886998">
    <property type="component" value="Unassembled WGS sequence"/>
</dbReference>
<keyword evidence="3" id="KW-1185">Reference proteome</keyword>
<feature type="compositionally biased region" description="Acidic residues" evidence="1">
    <location>
        <begin position="120"/>
        <end position="131"/>
    </location>
</feature>
<evidence type="ECO:0000313" key="3">
    <source>
        <dbReference type="Proteomes" id="UP000886998"/>
    </source>
</evidence>
<evidence type="ECO:0000313" key="2">
    <source>
        <dbReference type="EMBL" id="GFY74557.1"/>
    </source>
</evidence>
<accession>A0A8X7CS31</accession>
<feature type="region of interest" description="Disordered" evidence="1">
    <location>
        <begin position="1"/>
        <end position="171"/>
    </location>
</feature>
<feature type="compositionally biased region" description="Basic and acidic residues" evidence="1">
    <location>
        <begin position="66"/>
        <end position="75"/>
    </location>
</feature>
<protein>
    <submittedName>
        <fullName evidence="2">Uncharacterized protein</fullName>
    </submittedName>
</protein>
<gene>
    <name evidence="2" type="ORF">TNIN_172431</name>
</gene>
<feature type="compositionally biased region" description="Basic and acidic residues" evidence="1">
    <location>
        <begin position="34"/>
        <end position="59"/>
    </location>
</feature>